<keyword evidence="1" id="KW-0812">Transmembrane</keyword>
<feature type="transmembrane region" description="Helical" evidence="1">
    <location>
        <begin position="70"/>
        <end position="92"/>
    </location>
</feature>
<dbReference type="STRING" id="33936.AZI98_08280"/>
<evidence type="ECO:0008006" key="4">
    <source>
        <dbReference type="Google" id="ProtNLM"/>
    </source>
</evidence>
<organism evidence="2 3">
    <name type="scientific">Aeribacillus pallidus</name>
    <dbReference type="NCBI Taxonomy" id="33936"/>
    <lineage>
        <taxon>Bacteria</taxon>
        <taxon>Bacillati</taxon>
        <taxon>Bacillota</taxon>
        <taxon>Bacilli</taxon>
        <taxon>Bacillales</taxon>
        <taxon>Bacillaceae</taxon>
        <taxon>Aeribacillus</taxon>
    </lineage>
</organism>
<feature type="transmembrane region" description="Helical" evidence="1">
    <location>
        <begin position="138"/>
        <end position="157"/>
    </location>
</feature>
<dbReference type="RefSeq" id="WP_063387814.1">
    <property type="nucleotide sequence ID" value="NZ_LWBR01000021.1"/>
</dbReference>
<dbReference type="Pfam" id="PF01944">
    <property type="entry name" value="SpoIIM"/>
    <property type="match status" value="1"/>
</dbReference>
<accession>A0A165XX51</accession>
<dbReference type="PANTHER" id="PTHR35337:SF1">
    <property type="entry name" value="SLR1478 PROTEIN"/>
    <property type="match status" value="1"/>
</dbReference>
<dbReference type="EMBL" id="LWBR01000021">
    <property type="protein sequence ID" value="KZN96495.1"/>
    <property type="molecule type" value="Genomic_DNA"/>
</dbReference>
<keyword evidence="3" id="KW-1185">Reference proteome</keyword>
<dbReference type="Proteomes" id="UP000076476">
    <property type="component" value="Unassembled WGS sequence"/>
</dbReference>
<dbReference type="InterPro" id="IPR002798">
    <property type="entry name" value="SpoIIM-like"/>
</dbReference>
<feature type="transmembrane region" description="Helical" evidence="1">
    <location>
        <begin position="169"/>
        <end position="188"/>
    </location>
</feature>
<keyword evidence="1" id="KW-0472">Membrane</keyword>
<evidence type="ECO:0000313" key="3">
    <source>
        <dbReference type="Proteomes" id="UP000076476"/>
    </source>
</evidence>
<reference evidence="2 3" key="1">
    <citation type="submission" date="2016-04" db="EMBL/GenBank/DDBJ databases">
        <title>Draft genome sequence of Aeribacillus pallidus 8m3 from petroleum reservoir.</title>
        <authorList>
            <person name="Poltaraus A.B."/>
            <person name="Nazina T.N."/>
            <person name="Tourova T.P."/>
            <person name="Malakho S.M."/>
            <person name="Korshunova A.V."/>
            <person name="Sokolova D.S."/>
        </authorList>
    </citation>
    <scope>NUCLEOTIDE SEQUENCE [LARGE SCALE GENOMIC DNA]</scope>
    <source>
        <strain evidence="2 3">8m3</strain>
    </source>
</reference>
<gene>
    <name evidence="2" type="ORF">AZI98_08280</name>
</gene>
<feature type="transmembrane region" description="Helical" evidence="1">
    <location>
        <begin position="30"/>
        <end position="50"/>
    </location>
</feature>
<dbReference type="AlphaFoldDB" id="A0A165XX51"/>
<evidence type="ECO:0000313" key="2">
    <source>
        <dbReference type="EMBL" id="KZN96495.1"/>
    </source>
</evidence>
<comment type="caution">
    <text evidence="2">The sequence shown here is derived from an EMBL/GenBank/DDBJ whole genome shotgun (WGS) entry which is preliminary data.</text>
</comment>
<proteinExistence type="predicted"/>
<name>A0A165XX51_9BACI</name>
<dbReference type="OrthoDB" id="2942182at2"/>
<feature type="transmembrane region" description="Helical" evidence="1">
    <location>
        <begin position="99"/>
        <end position="118"/>
    </location>
</feature>
<keyword evidence="1" id="KW-1133">Transmembrane helix</keyword>
<protein>
    <recommendedName>
        <fullName evidence="4">Stage II sporulation protein M</fullName>
    </recommendedName>
</protein>
<evidence type="ECO:0000256" key="1">
    <source>
        <dbReference type="SAM" id="Phobius"/>
    </source>
</evidence>
<sequence>MDNLNIINLCLDKGVHYRVMLNYFSRLRNTFILSAIVFGIGLIIGVMIIFSTSPQMEEAAELQRTYKAGWYSVYSIFLNNILVCLVLMLGLFTFGIPTFIYLLFNGISIGAGLTHLILSDQPLLNIFLKVIPHGIFEIPFFLLAGAIGFLGFTFYFNRKYGLKFLLKHVVMVIIGILLASIVEGLITLNL</sequence>
<dbReference type="PANTHER" id="PTHR35337">
    <property type="entry name" value="SLR1478 PROTEIN"/>
    <property type="match status" value="1"/>
</dbReference>